<accession>A0A8J7Z3S8</accession>
<dbReference type="SMART" id="SM00028">
    <property type="entry name" value="TPR"/>
    <property type="match status" value="2"/>
</dbReference>
<name>A0A8J7Z3S8_9CYAN</name>
<feature type="region of interest" description="Disordered" evidence="2">
    <location>
        <begin position="651"/>
        <end position="673"/>
    </location>
</feature>
<dbReference type="AlphaFoldDB" id="A0A8J7Z3S8"/>
<feature type="repeat" description="TPR" evidence="1">
    <location>
        <begin position="482"/>
        <end position="515"/>
    </location>
</feature>
<dbReference type="InterPro" id="IPR011990">
    <property type="entry name" value="TPR-like_helical_dom_sf"/>
</dbReference>
<comment type="caution">
    <text evidence="3">The sequence shown here is derived from an EMBL/GenBank/DDBJ whole genome shotgun (WGS) entry which is preliminary data.</text>
</comment>
<dbReference type="Gene3D" id="3.40.50.300">
    <property type="entry name" value="P-loop containing nucleotide triphosphate hydrolases"/>
    <property type="match status" value="1"/>
</dbReference>
<feature type="repeat" description="TPR" evidence="1">
    <location>
        <begin position="443"/>
        <end position="476"/>
    </location>
</feature>
<keyword evidence="1" id="KW-0802">TPR repeat</keyword>
<evidence type="ECO:0000256" key="1">
    <source>
        <dbReference type="PROSITE-ProRule" id="PRU00339"/>
    </source>
</evidence>
<dbReference type="Pfam" id="PF13424">
    <property type="entry name" value="TPR_12"/>
    <property type="match status" value="1"/>
</dbReference>
<evidence type="ECO:0000256" key="2">
    <source>
        <dbReference type="SAM" id="MobiDB-lite"/>
    </source>
</evidence>
<dbReference type="SUPFAM" id="SSF48452">
    <property type="entry name" value="TPR-like"/>
    <property type="match status" value="1"/>
</dbReference>
<dbReference type="Proteomes" id="UP000646053">
    <property type="component" value="Unassembled WGS sequence"/>
</dbReference>
<keyword evidence="4" id="KW-1185">Reference proteome</keyword>
<dbReference type="InterPro" id="IPR027417">
    <property type="entry name" value="P-loop_NTPase"/>
</dbReference>
<reference evidence="3" key="1">
    <citation type="submission" date="2019-12" db="EMBL/GenBank/DDBJ databases">
        <title>High-Quality draft genome sequences of three cyanobacteria isolated from the limestone walls of the Old Cathedral of Coimbra.</title>
        <authorList>
            <person name="Tiago I."/>
            <person name="Soares F."/>
            <person name="Portugal A."/>
        </authorList>
    </citation>
    <scope>NUCLEOTIDE SEQUENCE</scope>
    <source>
        <strain evidence="3">A</strain>
    </source>
</reference>
<proteinExistence type="predicted"/>
<protein>
    <submittedName>
        <fullName evidence="3">Tetratricopeptide repeat protein</fullName>
    </submittedName>
</protein>
<gene>
    <name evidence="3" type="ORF">GS601_01420</name>
</gene>
<dbReference type="PROSITE" id="PS50005">
    <property type="entry name" value="TPR"/>
    <property type="match status" value="2"/>
</dbReference>
<dbReference type="RefSeq" id="WP_162421401.1">
    <property type="nucleotide sequence ID" value="NZ_WVIE01000001.1"/>
</dbReference>
<dbReference type="PROSITE" id="PS50293">
    <property type="entry name" value="TPR_REGION"/>
    <property type="match status" value="1"/>
</dbReference>
<dbReference type="SUPFAM" id="SSF52540">
    <property type="entry name" value="P-loop containing nucleoside triphosphate hydrolases"/>
    <property type="match status" value="1"/>
</dbReference>
<dbReference type="InterPro" id="IPR019734">
    <property type="entry name" value="TPR_rpt"/>
</dbReference>
<dbReference type="Gene3D" id="1.25.40.10">
    <property type="entry name" value="Tetratricopeptide repeat domain"/>
    <property type="match status" value="2"/>
</dbReference>
<sequence length="673" mass="77658">MSDSFGRRNPYVIGRPIVEPEMFFGRETLFEFIEDNLLQGAQVILLHGQRRIGKSSVLAQIPNFVKLKDFEFVPLSLEGDSRKPIGVVLHELARDSLDYFERVSDRVDVPTIAALTEQPQLFVDRFLPDLREALGVKNIVLLLDEFDAVGNYRPDMKDAAGHLFPFLQSEVYQHRDLYIIPVVGRQLTDLGSLLSLFREAPYQEVGRLDRRSAEKLITKPAGKILEYFPGAIDEILELSAGHPYFTQLLCFSLFVNARQEGRWKVIRDDVRKIVDQAIEFGEGGLAWFWDGIPLPERVVFSAAAEVPELKLAAHPTDLILDFTETEPLDLLREHGVIVTEEIRRSIANLVNWKFLQASTPRRPWVRSATMPPSLASYRVTIELVRRWLVSRHPIRKEIKELGMLSRQAHELYEIALRDRELHGATPAIVTLLDRVLKLNPNHFKALLELASTLAELEQFPSAIAYYERAYLLDPVRVKDAYVKAFYNYAQELRDMGQFDEAFARLQDALEIEPDNEQAWDLLNQLRRAKEMDEKLKLSPLKDENGHGIDLQQGIESIESIDEVEVEEKDLSMLHDDFSHLVEQVNAEAPNEWREKALERLDDLQREIFNRREVDLATLAYVHRWFYRNLPSALSQTMTDFIDTVISRTFGRHDREEKSEPREDLPDKPEPDQC</sequence>
<evidence type="ECO:0000313" key="3">
    <source>
        <dbReference type="EMBL" id="NDJ15958.1"/>
    </source>
</evidence>
<evidence type="ECO:0000313" key="4">
    <source>
        <dbReference type="Proteomes" id="UP000646053"/>
    </source>
</evidence>
<organism evidence="3 4">
    <name type="scientific">Myxacorys almedinensis A</name>
    <dbReference type="NCBI Taxonomy" id="2690445"/>
    <lineage>
        <taxon>Bacteria</taxon>
        <taxon>Bacillati</taxon>
        <taxon>Cyanobacteriota</taxon>
        <taxon>Cyanophyceae</taxon>
        <taxon>Leptolyngbyales</taxon>
        <taxon>Leptolyngbyaceae</taxon>
        <taxon>Myxacorys</taxon>
        <taxon>Myxacorys almedinensis</taxon>
    </lineage>
</organism>
<dbReference type="PANTHER" id="PTHR34301">
    <property type="entry name" value="DNA-BINDING PROTEIN-RELATED"/>
    <property type="match status" value="1"/>
</dbReference>
<dbReference type="EMBL" id="WVIE01000001">
    <property type="protein sequence ID" value="NDJ15958.1"/>
    <property type="molecule type" value="Genomic_DNA"/>
</dbReference>
<dbReference type="PANTHER" id="PTHR34301:SF8">
    <property type="entry name" value="ATPASE DOMAIN-CONTAINING PROTEIN"/>
    <property type="match status" value="1"/>
</dbReference>